<sequence>MLIVAAAAPPPSSAVKDPPVKVMLWIVQLDNPPSRPHSPSGTSTPLTSASIPLPHSLDPATSLPTWNLRRKEWRLDWMLLARWVGGLMMVSTGFERDTDAWSPGLSRFPRPTITRHIRLVYILSNFCRRLKP</sequence>
<reference evidence="2" key="1">
    <citation type="submission" date="2013-11" db="EMBL/GenBank/DDBJ databases">
        <title>Genome sequence of the fusiform rust pathogen reveals effectors for host alternation and coevolution with pine.</title>
        <authorList>
            <consortium name="DOE Joint Genome Institute"/>
            <person name="Smith K."/>
            <person name="Pendleton A."/>
            <person name="Kubisiak T."/>
            <person name="Anderson C."/>
            <person name="Salamov A."/>
            <person name="Aerts A."/>
            <person name="Riley R."/>
            <person name="Clum A."/>
            <person name="Lindquist E."/>
            <person name="Ence D."/>
            <person name="Campbell M."/>
            <person name="Kronenberg Z."/>
            <person name="Feau N."/>
            <person name="Dhillon B."/>
            <person name="Hamelin R."/>
            <person name="Burleigh J."/>
            <person name="Smith J."/>
            <person name="Yandell M."/>
            <person name="Nelson C."/>
            <person name="Grigoriev I."/>
            <person name="Davis J."/>
        </authorList>
    </citation>
    <scope>NUCLEOTIDE SEQUENCE</scope>
    <source>
        <strain evidence="2">G11</strain>
    </source>
</reference>
<keyword evidence="3" id="KW-1185">Reference proteome</keyword>
<evidence type="ECO:0000256" key="1">
    <source>
        <dbReference type="SAM" id="MobiDB-lite"/>
    </source>
</evidence>
<dbReference type="AlphaFoldDB" id="A0A9P6T8Z6"/>
<evidence type="ECO:0000313" key="3">
    <source>
        <dbReference type="Proteomes" id="UP000886653"/>
    </source>
</evidence>
<feature type="region of interest" description="Disordered" evidence="1">
    <location>
        <begin position="31"/>
        <end position="61"/>
    </location>
</feature>
<proteinExistence type="predicted"/>
<evidence type="ECO:0000313" key="2">
    <source>
        <dbReference type="EMBL" id="KAG0142013.1"/>
    </source>
</evidence>
<accession>A0A9P6T8Z6</accession>
<name>A0A9P6T8Z6_9BASI</name>
<feature type="compositionally biased region" description="Polar residues" evidence="1">
    <location>
        <begin position="37"/>
        <end position="50"/>
    </location>
</feature>
<dbReference type="Proteomes" id="UP000886653">
    <property type="component" value="Unassembled WGS sequence"/>
</dbReference>
<gene>
    <name evidence="2" type="ORF">CROQUDRAFT_98067</name>
</gene>
<protein>
    <submittedName>
        <fullName evidence="2">Uncharacterized protein</fullName>
    </submittedName>
</protein>
<dbReference type="EMBL" id="MU167363">
    <property type="protein sequence ID" value="KAG0142013.1"/>
    <property type="molecule type" value="Genomic_DNA"/>
</dbReference>
<comment type="caution">
    <text evidence="2">The sequence shown here is derived from an EMBL/GenBank/DDBJ whole genome shotgun (WGS) entry which is preliminary data.</text>
</comment>
<organism evidence="2 3">
    <name type="scientific">Cronartium quercuum f. sp. fusiforme G11</name>
    <dbReference type="NCBI Taxonomy" id="708437"/>
    <lineage>
        <taxon>Eukaryota</taxon>
        <taxon>Fungi</taxon>
        <taxon>Dikarya</taxon>
        <taxon>Basidiomycota</taxon>
        <taxon>Pucciniomycotina</taxon>
        <taxon>Pucciniomycetes</taxon>
        <taxon>Pucciniales</taxon>
        <taxon>Coleosporiaceae</taxon>
        <taxon>Cronartium</taxon>
    </lineage>
</organism>